<evidence type="ECO:0000256" key="1">
    <source>
        <dbReference type="ARBA" id="ARBA00004651"/>
    </source>
</evidence>
<evidence type="ECO:0000313" key="10">
    <source>
        <dbReference type="Proteomes" id="UP000307943"/>
    </source>
</evidence>
<keyword evidence="3" id="KW-1003">Cell membrane</keyword>
<dbReference type="Pfam" id="PF07690">
    <property type="entry name" value="MFS_1"/>
    <property type="match status" value="1"/>
</dbReference>
<dbReference type="Proteomes" id="UP000307943">
    <property type="component" value="Unassembled WGS sequence"/>
</dbReference>
<dbReference type="RefSeq" id="WP_139607181.1">
    <property type="nucleotide sequence ID" value="NZ_VDCQ01000087.1"/>
</dbReference>
<comment type="subcellular location">
    <subcellularLocation>
        <location evidence="1">Cell membrane</location>
        <topology evidence="1">Multi-pass membrane protein</topology>
    </subcellularLocation>
</comment>
<dbReference type="OrthoDB" id="9781469at2"/>
<gene>
    <name evidence="9" type="ORF">FE784_36570</name>
</gene>
<proteinExistence type="predicted"/>
<keyword evidence="10" id="KW-1185">Reference proteome</keyword>
<evidence type="ECO:0000256" key="5">
    <source>
        <dbReference type="ARBA" id="ARBA00022989"/>
    </source>
</evidence>
<keyword evidence="5 7" id="KW-1133">Transmembrane helix</keyword>
<evidence type="ECO:0000256" key="6">
    <source>
        <dbReference type="ARBA" id="ARBA00023136"/>
    </source>
</evidence>
<dbReference type="PROSITE" id="PS50850">
    <property type="entry name" value="MFS"/>
    <property type="match status" value="1"/>
</dbReference>
<dbReference type="GO" id="GO:0005886">
    <property type="term" value="C:plasma membrane"/>
    <property type="evidence" value="ECO:0007669"/>
    <property type="project" value="UniProtKB-SubCell"/>
</dbReference>
<dbReference type="InterPro" id="IPR036259">
    <property type="entry name" value="MFS_trans_sf"/>
</dbReference>
<keyword evidence="4 7" id="KW-0812">Transmembrane</keyword>
<evidence type="ECO:0000256" key="7">
    <source>
        <dbReference type="SAM" id="Phobius"/>
    </source>
</evidence>
<evidence type="ECO:0000259" key="8">
    <source>
        <dbReference type="PROSITE" id="PS50850"/>
    </source>
</evidence>
<dbReference type="Gene3D" id="1.20.1250.20">
    <property type="entry name" value="MFS general substrate transporter like domains"/>
    <property type="match status" value="1"/>
</dbReference>
<comment type="caution">
    <text evidence="9">The sequence shown here is derived from an EMBL/GenBank/DDBJ whole genome shotgun (WGS) entry which is preliminary data.</text>
</comment>
<dbReference type="EMBL" id="VDCQ01000087">
    <property type="protein sequence ID" value="TNJ60047.1"/>
    <property type="molecule type" value="Genomic_DNA"/>
</dbReference>
<evidence type="ECO:0000256" key="3">
    <source>
        <dbReference type="ARBA" id="ARBA00022475"/>
    </source>
</evidence>
<feature type="transmembrane region" description="Helical" evidence="7">
    <location>
        <begin position="25"/>
        <end position="46"/>
    </location>
</feature>
<accession>A0A5C4SWX5</accession>
<name>A0A5C4SWX5_9BACL</name>
<evidence type="ECO:0000256" key="2">
    <source>
        <dbReference type="ARBA" id="ARBA00022448"/>
    </source>
</evidence>
<dbReference type="PANTHER" id="PTHR42718:SF47">
    <property type="entry name" value="METHYL VIOLOGEN RESISTANCE PROTEIN SMVA"/>
    <property type="match status" value="1"/>
</dbReference>
<sequence length="266" mass="27785">FNLPCLNLWEHYTLLDIALLRNRTFSATLGMIFFTTASMGGIILFVNQHLQLVKGLSPLNAGLWLLPPAVAVIIGTILAPILSKRFGPGYIVSFGMAIAGIGLLMLALYNSSSSLYLVVAGYFFTCLGVGPVGALGTDIVVGSAPPEKAGSASAMSETCGELGAALGVAVMGSIGTAIYRGQMDGSLPVVLSPEEAKTAGDTLVGAITVSQNLPDSIAFELLDQARNAFIAGFNMVSAISLIASILVAILVFRMLHNLKPSKETRH</sequence>
<feature type="non-terminal residue" evidence="9">
    <location>
        <position position="1"/>
    </location>
</feature>
<keyword evidence="6 7" id="KW-0472">Membrane</keyword>
<organism evidence="9 10">
    <name type="scientific">Paenibacillus hemerocallicola</name>
    <dbReference type="NCBI Taxonomy" id="1172614"/>
    <lineage>
        <taxon>Bacteria</taxon>
        <taxon>Bacillati</taxon>
        <taxon>Bacillota</taxon>
        <taxon>Bacilli</taxon>
        <taxon>Bacillales</taxon>
        <taxon>Paenibacillaceae</taxon>
        <taxon>Paenibacillus</taxon>
    </lineage>
</organism>
<dbReference type="AlphaFoldDB" id="A0A5C4SWX5"/>
<feature type="transmembrane region" description="Helical" evidence="7">
    <location>
        <begin position="115"/>
        <end position="141"/>
    </location>
</feature>
<feature type="domain" description="Major facilitator superfamily (MFS) profile" evidence="8">
    <location>
        <begin position="1"/>
        <end position="255"/>
    </location>
</feature>
<feature type="transmembrane region" description="Helical" evidence="7">
    <location>
        <begin position="89"/>
        <end position="109"/>
    </location>
</feature>
<dbReference type="GO" id="GO:0022857">
    <property type="term" value="F:transmembrane transporter activity"/>
    <property type="evidence" value="ECO:0007669"/>
    <property type="project" value="InterPro"/>
</dbReference>
<feature type="transmembrane region" description="Helical" evidence="7">
    <location>
        <begin position="61"/>
        <end position="82"/>
    </location>
</feature>
<protein>
    <submittedName>
        <fullName evidence="9">MFS transporter</fullName>
    </submittedName>
</protein>
<keyword evidence="2" id="KW-0813">Transport</keyword>
<evidence type="ECO:0000313" key="9">
    <source>
        <dbReference type="EMBL" id="TNJ60047.1"/>
    </source>
</evidence>
<evidence type="ECO:0000256" key="4">
    <source>
        <dbReference type="ARBA" id="ARBA00022692"/>
    </source>
</evidence>
<dbReference type="InterPro" id="IPR020846">
    <property type="entry name" value="MFS_dom"/>
</dbReference>
<dbReference type="PANTHER" id="PTHR42718">
    <property type="entry name" value="MAJOR FACILITATOR SUPERFAMILY MULTIDRUG TRANSPORTER MFSC"/>
    <property type="match status" value="1"/>
</dbReference>
<reference evidence="9 10" key="1">
    <citation type="submission" date="2019-05" db="EMBL/GenBank/DDBJ databases">
        <title>We sequenced the genome of Paenibacillus hemerocallicola KCTC 33185 for further insight into its adaptation and study the phylogeny of Paenibacillus.</title>
        <authorList>
            <person name="Narsing Rao M.P."/>
        </authorList>
    </citation>
    <scope>NUCLEOTIDE SEQUENCE [LARGE SCALE GENOMIC DNA]</scope>
    <source>
        <strain evidence="9 10">KCTC 33185</strain>
    </source>
</reference>
<dbReference type="InterPro" id="IPR011701">
    <property type="entry name" value="MFS"/>
</dbReference>
<feature type="transmembrane region" description="Helical" evidence="7">
    <location>
        <begin position="228"/>
        <end position="252"/>
    </location>
</feature>
<dbReference type="SUPFAM" id="SSF103473">
    <property type="entry name" value="MFS general substrate transporter"/>
    <property type="match status" value="1"/>
</dbReference>